<dbReference type="Pfam" id="PF01547">
    <property type="entry name" value="SBP_bac_1"/>
    <property type="match status" value="1"/>
</dbReference>
<organism evidence="5">
    <name type="scientific">Nakamurella sp. A5-74</name>
    <dbReference type="NCBI Taxonomy" id="3158264"/>
    <lineage>
        <taxon>Bacteria</taxon>
        <taxon>Bacillati</taxon>
        <taxon>Actinomycetota</taxon>
        <taxon>Actinomycetes</taxon>
        <taxon>Nakamurellales</taxon>
        <taxon>Nakamurellaceae</taxon>
        <taxon>Nakamurella</taxon>
    </lineage>
</organism>
<sequence length="424" mass="43514">MRRTSISTLIASIAIAALTVSGCGSSAGSGTGSGPATAGPVELAMWTGFTGGDRAAYESLVTQFNSSHPNIKVTMEVQPWDTIAQKLPSAWATGQGPDLATPNFDPNVLGEYLKSNSLLALDATGDGDMKINADKLAPSAIKAFTVDGKLYAVPANIATLQLYYNKKLLSAAGLTNPPATVDELRTDAQKLTGNGVFGLSLADHETIQMWPVLQWLDGGDIVGTDGCSQLDTQANIDSLTRWAALVRAKAAPVGLTGAESDALFSAGKAAMQLNGPWAAAGYTQAGIDLGVAPVPTGVNGKVTLASTVPLAVSAKTAHPAEAQQFLAWWTGKDAQRTFALASGFPPVRTDMGDDSKLAANAVVAKFAAALPEARLYLPGVIGAPKVDSEAYIPLIGAITRGKDVATEVKTASAAINSITGCSGT</sequence>
<keyword evidence="2" id="KW-0813">Transport</keyword>
<dbReference type="PROSITE" id="PS51257">
    <property type="entry name" value="PROKAR_LIPOPROTEIN"/>
    <property type="match status" value="1"/>
</dbReference>
<protein>
    <submittedName>
        <fullName evidence="5">ABC transporter substrate-binding protein</fullName>
    </submittedName>
</protein>
<dbReference type="GO" id="GO:0055052">
    <property type="term" value="C:ATP-binding cassette (ABC) transporter complex, substrate-binding subunit-containing"/>
    <property type="evidence" value="ECO:0007669"/>
    <property type="project" value="TreeGrafter"/>
</dbReference>
<gene>
    <name evidence="5" type="ORF">ABLG96_19445</name>
</gene>
<name>A0AAU8DMX9_9ACTN</name>
<dbReference type="PANTHER" id="PTHR30061:SF50">
    <property type="entry name" value="MALTOSE_MALTODEXTRIN-BINDING PERIPLASMIC PROTEIN"/>
    <property type="match status" value="1"/>
</dbReference>
<accession>A0AAU8DMX9</accession>
<reference evidence="5" key="1">
    <citation type="submission" date="2024-05" db="EMBL/GenBank/DDBJ databases">
        <authorList>
            <person name="Cai S.Y."/>
            <person name="Jin L.M."/>
            <person name="Li H.R."/>
        </authorList>
    </citation>
    <scope>NUCLEOTIDE SEQUENCE</scope>
    <source>
        <strain evidence="5">A5-74</strain>
    </source>
</reference>
<dbReference type="RefSeq" id="WP_353648964.1">
    <property type="nucleotide sequence ID" value="NZ_CP159218.1"/>
</dbReference>
<dbReference type="GO" id="GO:1901982">
    <property type="term" value="F:maltose binding"/>
    <property type="evidence" value="ECO:0007669"/>
    <property type="project" value="TreeGrafter"/>
</dbReference>
<evidence type="ECO:0000256" key="2">
    <source>
        <dbReference type="ARBA" id="ARBA00022448"/>
    </source>
</evidence>
<dbReference type="CDD" id="cd14748">
    <property type="entry name" value="PBP2_UgpB"/>
    <property type="match status" value="1"/>
</dbReference>
<dbReference type="GO" id="GO:0015768">
    <property type="term" value="P:maltose transport"/>
    <property type="evidence" value="ECO:0007669"/>
    <property type="project" value="TreeGrafter"/>
</dbReference>
<comment type="similarity">
    <text evidence="1">Belongs to the bacterial solute-binding protein 1 family.</text>
</comment>
<dbReference type="EMBL" id="CP159218">
    <property type="protein sequence ID" value="XCG63349.1"/>
    <property type="molecule type" value="Genomic_DNA"/>
</dbReference>
<dbReference type="AlphaFoldDB" id="A0AAU8DMX9"/>
<evidence type="ECO:0000256" key="3">
    <source>
        <dbReference type="ARBA" id="ARBA00022729"/>
    </source>
</evidence>
<dbReference type="PANTHER" id="PTHR30061">
    <property type="entry name" value="MALTOSE-BINDING PERIPLASMIC PROTEIN"/>
    <property type="match status" value="1"/>
</dbReference>
<evidence type="ECO:0000313" key="5">
    <source>
        <dbReference type="EMBL" id="XCG63349.1"/>
    </source>
</evidence>
<dbReference type="InterPro" id="IPR006059">
    <property type="entry name" value="SBP"/>
</dbReference>
<dbReference type="Gene3D" id="3.40.190.10">
    <property type="entry name" value="Periplasmic binding protein-like II"/>
    <property type="match status" value="1"/>
</dbReference>
<feature type="signal peptide" evidence="4">
    <location>
        <begin position="1"/>
        <end position="26"/>
    </location>
</feature>
<evidence type="ECO:0000256" key="4">
    <source>
        <dbReference type="SAM" id="SignalP"/>
    </source>
</evidence>
<keyword evidence="3 4" id="KW-0732">Signal</keyword>
<dbReference type="SUPFAM" id="SSF53850">
    <property type="entry name" value="Periplasmic binding protein-like II"/>
    <property type="match status" value="1"/>
</dbReference>
<dbReference type="GO" id="GO:0042956">
    <property type="term" value="P:maltodextrin transmembrane transport"/>
    <property type="evidence" value="ECO:0007669"/>
    <property type="project" value="TreeGrafter"/>
</dbReference>
<evidence type="ECO:0000256" key="1">
    <source>
        <dbReference type="ARBA" id="ARBA00008520"/>
    </source>
</evidence>
<feature type="chain" id="PRO_5043840464" evidence="4">
    <location>
        <begin position="27"/>
        <end position="424"/>
    </location>
</feature>
<proteinExistence type="inferred from homology"/>